<dbReference type="GO" id="GO:0030246">
    <property type="term" value="F:carbohydrate binding"/>
    <property type="evidence" value="ECO:0007669"/>
    <property type="project" value="InterPro"/>
</dbReference>
<dbReference type="InterPro" id="IPR013784">
    <property type="entry name" value="Carb-bd-like_fold"/>
</dbReference>
<evidence type="ECO:0000256" key="3">
    <source>
        <dbReference type="ARBA" id="ARBA00023237"/>
    </source>
</evidence>
<sequence>MKQHASSLVISSIAKATHNALRAKKTALTGVVMAAALASAPAFANLTGGIKGKVSTPEAQQSLAGITVTAKSNVMPKPRTVVTREDGSYDLPQLKPGTYELTFTDKNGVTQTMTVDVLLEQTSSLNVTFGGANENVEVITITGSKLYRQGKSALTNSLGEEAINNVPVGQDYRDLLKLVPGVELSANTVLGPSAGGSGVDNSYGFDGVNVSMPMFGNLASEPSTHDVAYVTMDRGGAKAVGFNRSGGFSINTVSKSGTDEFHGNVEYKAQPKSFVATPIGEESYEMDKSWLTASLGGPLIEDTLYFYTSYYRPEETKANKNTAYGEVKDYESIRDEYFGKLTWAPTDDILINISQRTSDKEVKGDSIGAYETDSVSVGSKADQDIFTLDGSWILGSATTLSFQYSKFELETGSKPDTELSVVPSLNSQLDVNNLTQMGYFSVPKPREYVSKEGFTEEQIAIYNAGATALINTYGYLEDGVMKGSGGVGAYSQYDNINFYRDSFELNLEHEFDWGDTYHTLHFGAKWEESEEQLTRLSNGWGRISYLGGLVDADADTAGFDPADAIYRAHVQQMSLATEDGTTVSGINSEMRSINFEINDTIEHGDWTYNIGLLVSQDTWYGQGLKAKSGTVSGYELAPGQKYEMYKTDWSDMLQPRLGATWTYSDEDSVFANFAIYNPEASSLARAASWDRNTRSEIELLLDESGNILSASPRRGSSGKAFQEGMKPRRINEFTLGTTKYVGSDLVLRAHVRHRKGMHFWEDMPNNARLTDYSGVDAEGVPQHIADKGLYVENLADIIDEIGGSSYVIAEVDGGETKYWEASIEAEYLGENSYINASYVWSHYYGNFDQDNTTTSNDANNFIGSSYYGDGRGRYSWDNRYGTLSGDKPHKVKVYGYYTVPWEANIGAYFVFQSGQAWENWDGTMYGYPTSHVSRYAEPSGSRRTASHWQLDLNYTQDFTFSGDMELQFRADLFNVFNRQTGYNKNPYVLDENYGESRSYYNPRSLQLSVNFKF</sequence>
<feature type="chain" id="PRO_5042034292" evidence="4">
    <location>
        <begin position="45"/>
        <end position="1013"/>
    </location>
</feature>
<evidence type="ECO:0000313" key="6">
    <source>
        <dbReference type="Proteomes" id="UP000264605"/>
    </source>
</evidence>
<keyword evidence="2" id="KW-0472">Membrane</keyword>
<keyword evidence="4" id="KW-0732">Signal</keyword>
<dbReference type="Pfam" id="PF13620">
    <property type="entry name" value="CarboxypepD_reg"/>
    <property type="match status" value="1"/>
</dbReference>
<dbReference type="AlphaFoldDB" id="A0AAD0WBJ9"/>
<proteinExistence type="predicted"/>
<reference evidence="5 6" key="1">
    <citation type="submission" date="2018-08" db="EMBL/GenBank/DDBJ databases">
        <title>Draft genome sequence of Pseudoalteromonas donghaensis HJ51.</title>
        <authorList>
            <person name="Oh J."/>
            <person name="Roh D."/>
        </authorList>
    </citation>
    <scope>NUCLEOTIDE SEQUENCE [LARGE SCALE GENOMIC DNA]</scope>
    <source>
        <strain evidence="5 6">HJ51</strain>
    </source>
</reference>
<dbReference type="GeneID" id="99504648"/>
<dbReference type="EMBL" id="CP032090">
    <property type="protein sequence ID" value="AXV64537.1"/>
    <property type="molecule type" value="Genomic_DNA"/>
</dbReference>
<dbReference type="SUPFAM" id="SSF56935">
    <property type="entry name" value="Porins"/>
    <property type="match status" value="1"/>
</dbReference>
<evidence type="ECO:0000256" key="1">
    <source>
        <dbReference type="ARBA" id="ARBA00004442"/>
    </source>
</evidence>
<dbReference type="Gene3D" id="2.40.170.20">
    <property type="entry name" value="TonB-dependent receptor, beta-barrel domain"/>
    <property type="match status" value="1"/>
</dbReference>
<organism evidence="5 6">
    <name type="scientific">Pseudoalteromonas lipolytica</name>
    <dbReference type="NCBI Taxonomy" id="570156"/>
    <lineage>
        <taxon>Bacteria</taxon>
        <taxon>Pseudomonadati</taxon>
        <taxon>Pseudomonadota</taxon>
        <taxon>Gammaproteobacteria</taxon>
        <taxon>Alteromonadales</taxon>
        <taxon>Pseudoalteromonadaceae</taxon>
        <taxon>Pseudoalteromonas</taxon>
    </lineage>
</organism>
<protein>
    <submittedName>
        <fullName evidence="5">TonB-dependent receptor</fullName>
    </submittedName>
</protein>
<dbReference type="Gene3D" id="2.60.40.1120">
    <property type="entry name" value="Carboxypeptidase-like, regulatory domain"/>
    <property type="match status" value="1"/>
</dbReference>
<gene>
    <name evidence="5" type="ORF">D0907_04185</name>
</gene>
<dbReference type="KEGG" id="pdj:D0907_04185"/>
<dbReference type="SUPFAM" id="SSF49452">
    <property type="entry name" value="Starch-binding domain-like"/>
    <property type="match status" value="1"/>
</dbReference>
<dbReference type="Proteomes" id="UP000264605">
    <property type="component" value="Chromosome"/>
</dbReference>
<accession>A0AAD0WBJ9</accession>
<comment type="subcellular location">
    <subcellularLocation>
        <location evidence="1">Cell outer membrane</location>
    </subcellularLocation>
</comment>
<evidence type="ECO:0000256" key="4">
    <source>
        <dbReference type="SAM" id="SignalP"/>
    </source>
</evidence>
<name>A0AAD0WBJ9_9GAMM</name>
<dbReference type="InterPro" id="IPR036942">
    <property type="entry name" value="Beta-barrel_TonB_sf"/>
</dbReference>
<evidence type="ECO:0000256" key="2">
    <source>
        <dbReference type="ARBA" id="ARBA00023136"/>
    </source>
</evidence>
<evidence type="ECO:0000313" key="5">
    <source>
        <dbReference type="EMBL" id="AXV64537.1"/>
    </source>
</evidence>
<feature type="signal peptide" evidence="4">
    <location>
        <begin position="1"/>
        <end position="44"/>
    </location>
</feature>
<keyword evidence="5" id="KW-0675">Receptor</keyword>
<dbReference type="GO" id="GO:0009279">
    <property type="term" value="C:cell outer membrane"/>
    <property type="evidence" value="ECO:0007669"/>
    <property type="project" value="UniProtKB-SubCell"/>
</dbReference>
<dbReference type="RefSeq" id="WP_118844069.1">
    <property type="nucleotide sequence ID" value="NZ_CP032090.1"/>
</dbReference>
<keyword evidence="3" id="KW-0998">Cell outer membrane</keyword>